<feature type="binding site" evidence="10">
    <location>
        <position position="178"/>
    </location>
    <ligand>
        <name>[4Fe-4S] cluster</name>
        <dbReference type="ChEBI" id="CHEBI:49883"/>
        <label>3</label>
    </ligand>
</feature>
<dbReference type="GO" id="GO:0022900">
    <property type="term" value="P:electron transport chain"/>
    <property type="evidence" value="ECO:0007669"/>
    <property type="project" value="UniProtKB-UniRule"/>
</dbReference>
<dbReference type="InterPro" id="IPR010207">
    <property type="entry name" value="Elect_transpt_cplx_RnfB/RsxB"/>
</dbReference>
<evidence type="ECO:0000256" key="10">
    <source>
        <dbReference type="HAMAP-Rule" id="MF_00463"/>
    </source>
</evidence>
<evidence type="ECO:0000256" key="5">
    <source>
        <dbReference type="ARBA" id="ARBA00022967"/>
    </source>
</evidence>
<feature type="binding site" evidence="10">
    <location>
        <position position="153"/>
    </location>
    <ligand>
        <name>[4Fe-4S] cluster</name>
        <dbReference type="ChEBI" id="CHEBI:49883"/>
        <label>3</label>
    </ligand>
</feature>
<feature type="binding site" evidence="10">
    <location>
        <position position="76"/>
    </location>
    <ligand>
        <name>[4Fe-4S] cluster</name>
        <dbReference type="ChEBI" id="CHEBI:49883"/>
        <label>1</label>
    </ligand>
</feature>
<evidence type="ECO:0000256" key="2">
    <source>
        <dbReference type="ARBA" id="ARBA00022485"/>
    </source>
</evidence>
<feature type="region of interest" description="Hydrophobic" evidence="10">
    <location>
        <begin position="1"/>
        <end position="27"/>
    </location>
</feature>
<proteinExistence type="inferred from homology"/>
<keyword evidence="9 10" id="KW-0472">Membrane</keyword>
<dbReference type="EMBL" id="VUNA01000011">
    <property type="protein sequence ID" value="MST70996.1"/>
    <property type="molecule type" value="Genomic_DNA"/>
</dbReference>
<evidence type="ECO:0000259" key="12">
    <source>
        <dbReference type="PROSITE" id="PS51656"/>
    </source>
</evidence>
<comment type="similarity">
    <text evidence="10">Belongs to the 4Fe4S bacterial-type ferredoxin family. RnfB subfamily.</text>
</comment>
<keyword evidence="6 10" id="KW-0249">Electron transport</keyword>
<feature type="binding site" evidence="10">
    <location>
        <position position="53"/>
    </location>
    <ligand>
        <name>[4Fe-4S] cluster</name>
        <dbReference type="ChEBI" id="CHEBI:49883"/>
        <label>1</label>
    </ligand>
</feature>
<feature type="binding site" evidence="10">
    <location>
        <position position="58"/>
    </location>
    <ligand>
        <name>[4Fe-4S] cluster</name>
        <dbReference type="ChEBI" id="CHEBI:49883"/>
        <label>1</label>
    </ligand>
</feature>
<dbReference type="PANTHER" id="PTHR43560:SF1">
    <property type="entry name" value="ION-TRANSLOCATING OXIDOREDUCTASE COMPLEX SUBUNIT B"/>
    <property type="match status" value="1"/>
</dbReference>
<sequence length="302" mass="31083">MSSAILTPVVIVVVAGFIAALLLTIASKAFYVKVDERVTQVRAILPGANCGGCGFAGCDDYANAVVTDENQSCSACTVGGAACAEQIAELLGRNAGAGEKQVARVTCNGSCDATGKIAEYQGLMSCKAAKTYFSGNGQCQFGCIGLGDCAAVCDFNAIGVIDGVAIVNRDNCVACGKCVKECPQHIIHLVPEKQQVNVLCSSKDKGALTRKNCSNGCIGCGKCAKVCKFDAITVEDNLASIDPEKCKNCGMCMRVCPTGAINSFSLKHAKVAIKMNEKEAAEKAAKVAAAKAAKEAAEAPQA</sequence>
<evidence type="ECO:0000259" key="11">
    <source>
        <dbReference type="PROSITE" id="PS51379"/>
    </source>
</evidence>
<keyword evidence="10" id="KW-1003">Cell membrane</keyword>
<keyword evidence="2 10" id="KW-0004">4Fe-4S</keyword>
<feature type="binding site" evidence="10">
    <location>
        <position position="149"/>
    </location>
    <ligand>
        <name>[4Fe-4S] cluster</name>
        <dbReference type="ChEBI" id="CHEBI:49883"/>
        <label>2</label>
    </ligand>
</feature>
<dbReference type="PROSITE" id="PS51379">
    <property type="entry name" value="4FE4S_FER_2"/>
    <property type="match status" value="3"/>
</dbReference>
<comment type="caution">
    <text evidence="13">The sequence shown here is derived from an EMBL/GenBank/DDBJ whole genome shotgun (WGS) entry which is preliminary data.</text>
</comment>
<protein>
    <recommendedName>
        <fullName evidence="10">Ion-translocating oxidoreductase complex subunit B</fullName>
        <ecNumber evidence="10">7.-.-.-</ecNumber>
    </recommendedName>
    <alternativeName>
        <fullName evidence="10">Rnf electron transport complex subunit B</fullName>
    </alternativeName>
</protein>
<feature type="binding site" evidence="10">
    <location>
        <position position="182"/>
    </location>
    <ligand>
        <name>[4Fe-4S] cluster</name>
        <dbReference type="ChEBI" id="CHEBI:49883"/>
        <label>2</label>
    </ligand>
</feature>
<feature type="domain" description="4Fe-4S ferredoxin-type" evidence="11">
    <location>
        <begin position="206"/>
        <end position="236"/>
    </location>
</feature>
<reference evidence="13 14" key="1">
    <citation type="submission" date="2019-08" db="EMBL/GenBank/DDBJ databases">
        <title>In-depth cultivation of the pig gut microbiome towards novel bacterial diversity and tailored functional studies.</title>
        <authorList>
            <person name="Wylensek D."/>
            <person name="Hitch T.C.A."/>
            <person name="Clavel T."/>
        </authorList>
    </citation>
    <scope>NUCLEOTIDE SEQUENCE [LARGE SCALE GENOMIC DNA]</scope>
    <source>
        <strain evidence="13 14">WCA-MUC-591-APC-4B</strain>
    </source>
</reference>
<evidence type="ECO:0000256" key="6">
    <source>
        <dbReference type="ARBA" id="ARBA00022982"/>
    </source>
</evidence>
<feature type="domain" description="4Fe-4S" evidence="12">
    <location>
        <begin position="33"/>
        <end position="93"/>
    </location>
</feature>
<keyword evidence="8 10" id="KW-0411">Iron-sulfur</keyword>
<dbReference type="PROSITE" id="PS00198">
    <property type="entry name" value="4FE4S_FER_1"/>
    <property type="match status" value="1"/>
</dbReference>
<gene>
    <name evidence="10" type="primary">rnfB</name>
    <name evidence="13" type="ORF">FYJ65_06570</name>
</gene>
<evidence type="ECO:0000256" key="7">
    <source>
        <dbReference type="ARBA" id="ARBA00023004"/>
    </source>
</evidence>
<dbReference type="AlphaFoldDB" id="A0A6N7XM15"/>
<feature type="binding site" evidence="10">
    <location>
        <position position="172"/>
    </location>
    <ligand>
        <name>[4Fe-4S] cluster</name>
        <dbReference type="ChEBI" id="CHEBI:49883"/>
        <label>3</label>
    </ligand>
</feature>
<feature type="binding site" evidence="10">
    <location>
        <position position="175"/>
    </location>
    <ligand>
        <name>[4Fe-4S] cluster</name>
        <dbReference type="ChEBI" id="CHEBI:49883"/>
        <label>3</label>
    </ligand>
</feature>
<evidence type="ECO:0000256" key="1">
    <source>
        <dbReference type="ARBA" id="ARBA00022448"/>
    </source>
</evidence>
<keyword evidence="7 10" id="KW-0408">Iron</keyword>
<keyword evidence="3 10" id="KW-0479">Metal-binding</keyword>
<dbReference type="PANTHER" id="PTHR43560">
    <property type="entry name" value="ION-TRANSLOCATING OXIDOREDUCTASE COMPLEX SUBUNIT B"/>
    <property type="match status" value="1"/>
</dbReference>
<keyword evidence="5 10" id="KW-1278">Translocase</keyword>
<feature type="domain" description="4Fe-4S ferredoxin-type" evidence="11">
    <location>
        <begin position="163"/>
        <end position="192"/>
    </location>
</feature>
<evidence type="ECO:0000256" key="9">
    <source>
        <dbReference type="ARBA" id="ARBA00023136"/>
    </source>
</evidence>
<feature type="binding site" evidence="10">
    <location>
        <position position="50"/>
    </location>
    <ligand>
        <name>[4Fe-4S] cluster</name>
        <dbReference type="ChEBI" id="CHEBI:49883"/>
        <label>1</label>
    </ligand>
</feature>
<dbReference type="GO" id="GO:0051539">
    <property type="term" value="F:4 iron, 4 sulfur cluster binding"/>
    <property type="evidence" value="ECO:0007669"/>
    <property type="project" value="UniProtKB-UniRule"/>
</dbReference>
<organism evidence="13 14">
    <name type="scientific">Mogibacterium kristiansenii</name>
    <dbReference type="NCBI Taxonomy" id="2606708"/>
    <lineage>
        <taxon>Bacteria</taxon>
        <taxon>Bacillati</taxon>
        <taxon>Bacillota</taxon>
        <taxon>Clostridia</taxon>
        <taxon>Peptostreptococcales</taxon>
        <taxon>Anaerovoracaceae</taxon>
        <taxon>Mogibacterium</taxon>
    </lineage>
</organism>
<dbReference type="SUPFAM" id="SSF54862">
    <property type="entry name" value="4Fe-4S ferredoxins"/>
    <property type="match status" value="2"/>
</dbReference>
<dbReference type="HAMAP" id="MF_00463">
    <property type="entry name" value="RsxB_RnfB"/>
    <property type="match status" value="1"/>
</dbReference>
<dbReference type="RefSeq" id="WP_154554556.1">
    <property type="nucleotide sequence ID" value="NZ_JAQXUZ010000010.1"/>
</dbReference>
<dbReference type="Pfam" id="PF00037">
    <property type="entry name" value="Fer4"/>
    <property type="match status" value="1"/>
</dbReference>
<comment type="function">
    <text evidence="10">Part of a membrane-bound complex that couples electron transfer with translocation of ions across the membrane.</text>
</comment>
<dbReference type="GO" id="GO:0009055">
    <property type="term" value="F:electron transfer activity"/>
    <property type="evidence" value="ECO:0007669"/>
    <property type="project" value="InterPro"/>
</dbReference>
<dbReference type="PROSITE" id="PS51656">
    <property type="entry name" value="4FE4S"/>
    <property type="match status" value="1"/>
</dbReference>
<dbReference type="Gene3D" id="1.10.15.40">
    <property type="entry name" value="Electron transport complex subunit B, putative Fe-S cluster"/>
    <property type="match status" value="1"/>
</dbReference>
<evidence type="ECO:0000313" key="13">
    <source>
        <dbReference type="EMBL" id="MST70996.1"/>
    </source>
</evidence>
<dbReference type="InterPro" id="IPR017900">
    <property type="entry name" value="4Fe4S_Fe_S_CS"/>
</dbReference>
<evidence type="ECO:0000256" key="4">
    <source>
        <dbReference type="ARBA" id="ARBA00022737"/>
    </source>
</evidence>
<dbReference type="GO" id="GO:0005886">
    <property type="term" value="C:plasma membrane"/>
    <property type="evidence" value="ECO:0007669"/>
    <property type="project" value="UniProtKB-SubCell"/>
</dbReference>
<comment type="subunit">
    <text evidence="10">The complex is composed of six subunits: RnfA, RnfB, RnfC, RnfD, RnfE and RnfG.</text>
</comment>
<name>A0A6N7XM15_9FIRM</name>
<dbReference type="Pfam" id="PF04060">
    <property type="entry name" value="FeS"/>
    <property type="match status" value="1"/>
</dbReference>
<dbReference type="InterPro" id="IPR017896">
    <property type="entry name" value="4Fe4S_Fe-S-bd"/>
</dbReference>
<feature type="binding site" evidence="10">
    <location>
        <position position="139"/>
    </location>
    <ligand>
        <name>[4Fe-4S] cluster</name>
        <dbReference type="ChEBI" id="CHEBI:49883"/>
        <label>2</label>
    </ligand>
</feature>
<dbReference type="EC" id="7.-.-.-" evidence="10"/>
<dbReference type="Gene3D" id="3.30.70.20">
    <property type="match status" value="2"/>
</dbReference>
<dbReference type="Proteomes" id="UP000469424">
    <property type="component" value="Unassembled WGS sequence"/>
</dbReference>
<evidence type="ECO:0000256" key="3">
    <source>
        <dbReference type="ARBA" id="ARBA00022723"/>
    </source>
</evidence>
<dbReference type="InterPro" id="IPR007202">
    <property type="entry name" value="4Fe-4S_dom"/>
</dbReference>
<comment type="subcellular location">
    <subcellularLocation>
        <location evidence="10">Cell membrane</location>
    </subcellularLocation>
</comment>
<evidence type="ECO:0000313" key="14">
    <source>
        <dbReference type="Proteomes" id="UP000469424"/>
    </source>
</evidence>
<keyword evidence="1 10" id="KW-0813">Transport</keyword>
<keyword evidence="4 10" id="KW-0677">Repeat</keyword>
<feature type="binding site" evidence="10">
    <location>
        <position position="143"/>
    </location>
    <ligand>
        <name>[4Fe-4S] cluster</name>
        <dbReference type="ChEBI" id="CHEBI:49883"/>
        <label>2</label>
    </ligand>
</feature>
<dbReference type="Pfam" id="PF12838">
    <property type="entry name" value="Fer4_7"/>
    <property type="match status" value="1"/>
</dbReference>
<accession>A0A6N7XM15</accession>
<comment type="cofactor">
    <cofactor evidence="10">
        <name>[4Fe-4S] cluster</name>
        <dbReference type="ChEBI" id="CHEBI:49883"/>
    </cofactor>
    <text evidence="10">Binds 3 [4Fe-4S] clusters.</text>
</comment>
<feature type="domain" description="4Fe-4S ferredoxin-type" evidence="11">
    <location>
        <begin position="237"/>
        <end position="267"/>
    </location>
</feature>
<keyword evidence="14" id="KW-1185">Reference proteome</keyword>
<evidence type="ECO:0000256" key="8">
    <source>
        <dbReference type="ARBA" id="ARBA00023014"/>
    </source>
</evidence>
<dbReference type="CDD" id="cd10549">
    <property type="entry name" value="MtMvhB_like"/>
    <property type="match status" value="1"/>
</dbReference>
<dbReference type="GO" id="GO:0046872">
    <property type="term" value="F:metal ion binding"/>
    <property type="evidence" value="ECO:0007669"/>
    <property type="project" value="UniProtKB-KW"/>
</dbReference>
<comment type="caution">
    <text evidence="10">Lacks conserved residue(s) required for the propagation of feature annotation.</text>
</comment>
<dbReference type="InterPro" id="IPR050395">
    <property type="entry name" value="4Fe4S_Ferredoxin_RnfB"/>
</dbReference>